<accession>A0A0A7CNL0</accession>
<dbReference type="OrthoDB" id="127054at2759"/>
<evidence type="ECO:0000259" key="3">
    <source>
        <dbReference type="PROSITE" id="PS51465"/>
    </source>
</evidence>
<sequence>MVRTSLIVLSFVTLVGALDMQRVSCSKVCPPVMSKVCGSDGKEYNNACLADRVKCTNKRFTYKAGPCPRSRQPGRPGKEFDPEAIQLPLHVPHIRVRPIPTFDDDNDTTTKPRFGQHMRFDETNDDDNM</sequence>
<dbReference type="SUPFAM" id="SSF100895">
    <property type="entry name" value="Kazal-type serine protease inhibitors"/>
    <property type="match status" value="1"/>
</dbReference>
<evidence type="ECO:0000313" key="5">
    <source>
        <dbReference type="EMBL" id="OQR87658.1"/>
    </source>
</evidence>
<dbReference type="EMBL" id="JNBR01001429">
    <property type="protein sequence ID" value="OQR87658.1"/>
    <property type="molecule type" value="Genomic_DNA"/>
</dbReference>
<dbReference type="PROSITE" id="PS51465">
    <property type="entry name" value="KAZAL_2"/>
    <property type="match status" value="1"/>
</dbReference>
<gene>
    <name evidence="5" type="ORF">ACHHYP_08403</name>
</gene>
<feature type="signal peptide" evidence="2">
    <location>
        <begin position="1"/>
        <end position="17"/>
    </location>
</feature>
<dbReference type="CDD" id="cd00104">
    <property type="entry name" value="KAZAL_FS"/>
    <property type="match status" value="1"/>
</dbReference>
<dbReference type="AlphaFoldDB" id="A0A0A7CNL0"/>
<dbReference type="SMART" id="SM00280">
    <property type="entry name" value="KAZAL"/>
    <property type="match status" value="1"/>
</dbReference>
<dbReference type="Pfam" id="PF07648">
    <property type="entry name" value="Kazal_2"/>
    <property type="match status" value="1"/>
</dbReference>
<feature type="region of interest" description="Disordered" evidence="1">
    <location>
        <begin position="96"/>
        <end position="129"/>
    </location>
</feature>
<feature type="chain" id="PRO_5002038162" evidence="2">
    <location>
        <begin position="18"/>
        <end position="129"/>
    </location>
</feature>
<dbReference type="Gene3D" id="3.30.60.30">
    <property type="match status" value="1"/>
</dbReference>
<feature type="domain" description="Kazal-like" evidence="3">
    <location>
        <begin position="19"/>
        <end position="69"/>
    </location>
</feature>
<dbReference type="InterPro" id="IPR036058">
    <property type="entry name" value="Kazal_dom_sf"/>
</dbReference>
<dbReference type="InterPro" id="IPR002350">
    <property type="entry name" value="Kazal_dom"/>
</dbReference>
<keyword evidence="6" id="KW-1185">Reference proteome</keyword>
<evidence type="ECO:0000313" key="6">
    <source>
        <dbReference type="Proteomes" id="UP000243579"/>
    </source>
</evidence>
<dbReference type="Proteomes" id="UP000243579">
    <property type="component" value="Unassembled WGS sequence"/>
</dbReference>
<organism evidence="4">
    <name type="scientific">Achlya hypogyna</name>
    <name type="common">Oomycete</name>
    <name type="synonym">Protoachlya hypogyna</name>
    <dbReference type="NCBI Taxonomy" id="1202772"/>
    <lineage>
        <taxon>Eukaryota</taxon>
        <taxon>Sar</taxon>
        <taxon>Stramenopiles</taxon>
        <taxon>Oomycota</taxon>
        <taxon>Saprolegniomycetes</taxon>
        <taxon>Saprolegniales</taxon>
        <taxon>Achlyaceae</taxon>
        <taxon>Achlya</taxon>
    </lineage>
</organism>
<protein>
    <submittedName>
        <fullName evidence="4">Secreted protein</fullName>
    </submittedName>
</protein>
<dbReference type="EMBL" id="KM038690">
    <property type="protein sequence ID" value="AIG56151.1"/>
    <property type="molecule type" value="Genomic_DNA"/>
</dbReference>
<evidence type="ECO:0000256" key="2">
    <source>
        <dbReference type="SAM" id="SignalP"/>
    </source>
</evidence>
<evidence type="ECO:0000256" key="1">
    <source>
        <dbReference type="SAM" id="MobiDB-lite"/>
    </source>
</evidence>
<proteinExistence type="predicted"/>
<name>A0A0A7CNL0_ACHHY</name>
<reference evidence="4 6" key="1">
    <citation type="journal article" date="2014" name="Genome Biol. Evol.">
        <title>The secreted proteins of Achlya hypogyna and Thraustotheca clavata identify the ancestral oomycete secretome and reveal gene acquisitions by horizontal gene transfer.</title>
        <authorList>
            <person name="Misner I."/>
            <person name="Blouin N."/>
            <person name="Leonard G."/>
            <person name="Richards T.A."/>
            <person name="Lane C.E."/>
        </authorList>
    </citation>
    <scope>NUCLEOTIDE SEQUENCE</scope>
    <source>
        <strain evidence="4 6">ATCC 48635</strain>
    </source>
</reference>
<keyword evidence="2" id="KW-0732">Signal</keyword>
<evidence type="ECO:0000313" key="4">
    <source>
        <dbReference type="EMBL" id="AIG56151.1"/>
    </source>
</evidence>